<evidence type="ECO:0000256" key="1">
    <source>
        <dbReference type="ARBA" id="ARBA00022527"/>
    </source>
</evidence>
<dbReference type="RefSeq" id="WP_066411075.1">
    <property type="nucleotide sequence ID" value="NZ_FKBS01000014.1"/>
</dbReference>
<accession>A0A157NWA5</accession>
<keyword evidence="1" id="KW-0418">Kinase</keyword>
<dbReference type="InterPro" id="IPR050267">
    <property type="entry name" value="Anti-sigma-factor_SerPK"/>
</dbReference>
<dbReference type="Gene3D" id="3.30.565.10">
    <property type="entry name" value="Histidine kinase-like ATPase, C-terminal domain"/>
    <property type="match status" value="1"/>
</dbReference>
<dbReference type="AlphaFoldDB" id="A0A157NWA5"/>
<keyword evidence="1" id="KW-0723">Serine/threonine-protein kinase</keyword>
<proteinExistence type="predicted"/>
<dbReference type="InterPro" id="IPR036890">
    <property type="entry name" value="HATPase_C_sf"/>
</dbReference>
<dbReference type="CDD" id="cd16936">
    <property type="entry name" value="HATPase_RsbW-like"/>
    <property type="match status" value="1"/>
</dbReference>
<evidence type="ECO:0000259" key="2">
    <source>
        <dbReference type="Pfam" id="PF13581"/>
    </source>
</evidence>
<evidence type="ECO:0000313" key="4">
    <source>
        <dbReference type="Proteomes" id="UP000077037"/>
    </source>
</evidence>
<sequence length="142" mass="15472">MPHQPDTLELTPDANAVTAATQWLEGIAEREDWPPKVTFGLTLSLDEALTNIVSYAFKTPPSNGAAPSVTIACRRDGQRILLDVADNGVPYDPTVAELPDLAASLDDADIGGHGTRLMRHYLQDLAYARDGDWNRLTMIVQT</sequence>
<dbReference type="Pfam" id="PF13581">
    <property type="entry name" value="HATPase_c_2"/>
    <property type="match status" value="1"/>
</dbReference>
<dbReference type="EMBL" id="FKBS01000014">
    <property type="protein sequence ID" value="SAI25607.1"/>
    <property type="molecule type" value="Genomic_DNA"/>
</dbReference>
<organism evidence="3 4">
    <name type="scientific">Bordetella ansorpii</name>
    <dbReference type="NCBI Taxonomy" id="288768"/>
    <lineage>
        <taxon>Bacteria</taxon>
        <taxon>Pseudomonadati</taxon>
        <taxon>Pseudomonadota</taxon>
        <taxon>Betaproteobacteria</taxon>
        <taxon>Burkholderiales</taxon>
        <taxon>Alcaligenaceae</taxon>
        <taxon>Bordetella</taxon>
    </lineage>
</organism>
<dbReference type="OrthoDB" id="327549at2"/>
<name>A0A157NWA5_9BORD</name>
<keyword evidence="3" id="KW-0808">Transferase</keyword>
<gene>
    <name evidence="3" type="primary">btrW</name>
    <name evidence="3" type="ORF">SAMEA1982600_02013</name>
</gene>
<dbReference type="GO" id="GO:0004674">
    <property type="term" value="F:protein serine/threonine kinase activity"/>
    <property type="evidence" value="ECO:0007669"/>
    <property type="project" value="UniProtKB-KW"/>
</dbReference>
<evidence type="ECO:0000313" key="3">
    <source>
        <dbReference type="EMBL" id="SAI25607.1"/>
    </source>
</evidence>
<protein>
    <submittedName>
        <fullName evidence="3">Anti-sigma factor</fullName>
        <ecNumber evidence="3">2.7.11.1</ecNumber>
    </submittedName>
</protein>
<dbReference type="InterPro" id="IPR003594">
    <property type="entry name" value="HATPase_dom"/>
</dbReference>
<reference evidence="3 4" key="1">
    <citation type="submission" date="2016-03" db="EMBL/GenBank/DDBJ databases">
        <authorList>
            <consortium name="Pathogen Informatics"/>
        </authorList>
    </citation>
    <scope>NUCLEOTIDE SEQUENCE [LARGE SCALE GENOMIC DNA]</scope>
    <source>
        <strain evidence="3 4">NCTC13364</strain>
    </source>
</reference>
<dbReference type="SUPFAM" id="SSF55874">
    <property type="entry name" value="ATPase domain of HSP90 chaperone/DNA topoisomerase II/histidine kinase"/>
    <property type="match status" value="1"/>
</dbReference>
<dbReference type="PANTHER" id="PTHR35526">
    <property type="entry name" value="ANTI-SIGMA-F FACTOR RSBW-RELATED"/>
    <property type="match status" value="1"/>
</dbReference>
<dbReference type="EC" id="2.7.11.1" evidence="3"/>
<dbReference type="Proteomes" id="UP000077037">
    <property type="component" value="Unassembled WGS sequence"/>
</dbReference>
<feature type="domain" description="Histidine kinase/HSP90-like ATPase" evidence="2">
    <location>
        <begin position="12"/>
        <end position="139"/>
    </location>
</feature>